<dbReference type="SMART" id="SM00052">
    <property type="entry name" value="EAL"/>
    <property type="match status" value="1"/>
</dbReference>
<keyword evidence="4" id="KW-1185">Reference proteome</keyword>
<reference evidence="3" key="1">
    <citation type="journal article" date="2015" name="Int. J. Syst. Evol. Microbiol.">
        <title>Rhizobium oryzicola sp. nov., potential plant-growth-promoting endophytic bacteria isolated from rice roots.</title>
        <authorList>
            <person name="Zhang X.X."/>
            <person name="Gao J.S."/>
            <person name="Cao Y.H."/>
            <person name="Sheirdil R.A."/>
            <person name="Wang X.C."/>
            <person name="Zhang L."/>
        </authorList>
    </citation>
    <scope>NUCLEOTIDE SEQUENCE</scope>
    <source>
        <strain evidence="3">05753</strain>
    </source>
</reference>
<dbReference type="Proteomes" id="UP001169006">
    <property type="component" value="Unassembled WGS sequence"/>
</dbReference>
<evidence type="ECO:0000259" key="1">
    <source>
        <dbReference type="PROSITE" id="PS50883"/>
    </source>
</evidence>
<dbReference type="InterPro" id="IPR043128">
    <property type="entry name" value="Rev_trsase/Diguanyl_cyclase"/>
</dbReference>
<dbReference type="PROSITE" id="PS50883">
    <property type="entry name" value="EAL"/>
    <property type="match status" value="1"/>
</dbReference>
<dbReference type="Pfam" id="PF00563">
    <property type="entry name" value="EAL"/>
    <property type="match status" value="1"/>
</dbReference>
<dbReference type="CDD" id="cd01948">
    <property type="entry name" value="EAL"/>
    <property type="match status" value="1"/>
</dbReference>
<evidence type="ECO:0000313" key="3">
    <source>
        <dbReference type="EMBL" id="MDO1583455.1"/>
    </source>
</evidence>
<dbReference type="InterPro" id="IPR001633">
    <property type="entry name" value="EAL_dom"/>
</dbReference>
<dbReference type="Pfam" id="PF00990">
    <property type="entry name" value="GGDEF"/>
    <property type="match status" value="1"/>
</dbReference>
<dbReference type="Gene3D" id="3.30.450.20">
    <property type="entry name" value="PAS domain"/>
    <property type="match status" value="1"/>
</dbReference>
<accession>A0ABT8SYA8</accession>
<dbReference type="InterPro" id="IPR000160">
    <property type="entry name" value="GGDEF_dom"/>
</dbReference>
<evidence type="ECO:0000259" key="2">
    <source>
        <dbReference type="PROSITE" id="PS50887"/>
    </source>
</evidence>
<dbReference type="InterPro" id="IPR035919">
    <property type="entry name" value="EAL_sf"/>
</dbReference>
<name>A0ABT8SYA8_9HYPH</name>
<dbReference type="PANTHER" id="PTHR44757:SF2">
    <property type="entry name" value="BIOFILM ARCHITECTURE MAINTENANCE PROTEIN MBAA"/>
    <property type="match status" value="1"/>
</dbReference>
<dbReference type="PROSITE" id="PS50887">
    <property type="entry name" value="GGDEF"/>
    <property type="match status" value="1"/>
</dbReference>
<dbReference type="Gene3D" id="3.30.70.270">
    <property type="match status" value="1"/>
</dbReference>
<dbReference type="NCBIfam" id="TIGR00254">
    <property type="entry name" value="GGDEF"/>
    <property type="match status" value="1"/>
</dbReference>
<dbReference type="PANTHER" id="PTHR44757">
    <property type="entry name" value="DIGUANYLATE CYCLASE DGCP"/>
    <property type="match status" value="1"/>
</dbReference>
<reference evidence="3" key="2">
    <citation type="submission" date="2023-07" db="EMBL/GenBank/DDBJ databases">
        <authorList>
            <person name="Sun H."/>
        </authorList>
    </citation>
    <scope>NUCLEOTIDE SEQUENCE</scope>
    <source>
        <strain evidence="3">05753</strain>
    </source>
</reference>
<dbReference type="CDD" id="cd01949">
    <property type="entry name" value="GGDEF"/>
    <property type="match status" value="1"/>
</dbReference>
<dbReference type="EMBL" id="JAUKWQ010000004">
    <property type="protein sequence ID" value="MDO1583455.1"/>
    <property type="molecule type" value="Genomic_DNA"/>
</dbReference>
<feature type="domain" description="GGDEF" evidence="2">
    <location>
        <begin position="202"/>
        <end position="336"/>
    </location>
</feature>
<proteinExistence type="predicted"/>
<comment type="caution">
    <text evidence="3">The sequence shown here is derived from an EMBL/GenBank/DDBJ whole genome shotgun (WGS) entry which is preliminary data.</text>
</comment>
<dbReference type="RefSeq" id="WP_302077642.1">
    <property type="nucleotide sequence ID" value="NZ_JAUKWQ010000004.1"/>
</dbReference>
<organism evidence="3 4">
    <name type="scientific">Rhizobium oryzicola</name>
    <dbReference type="NCBI Taxonomy" id="1232668"/>
    <lineage>
        <taxon>Bacteria</taxon>
        <taxon>Pseudomonadati</taxon>
        <taxon>Pseudomonadota</taxon>
        <taxon>Alphaproteobacteria</taxon>
        <taxon>Hyphomicrobiales</taxon>
        <taxon>Rhizobiaceae</taxon>
        <taxon>Rhizobium/Agrobacterium group</taxon>
        <taxon>Rhizobium</taxon>
    </lineage>
</organism>
<protein>
    <submittedName>
        <fullName evidence="3">EAL domain-containing protein</fullName>
    </submittedName>
</protein>
<dbReference type="SMART" id="SM00267">
    <property type="entry name" value="GGDEF"/>
    <property type="match status" value="1"/>
</dbReference>
<feature type="domain" description="EAL" evidence="1">
    <location>
        <begin position="345"/>
        <end position="595"/>
    </location>
</feature>
<dbReference type="InterPro" id="IPR029787">
    <property type="entry name" value="Nucleotide_cyclase"/>
</dbReference>
<gene>
    <name evidence="3" type="ORF">Q2T52_15300</name>
</gene>
<dbReference type="InterPro" id="IPR052155">
    <property type="entry name" value="Biofilm_reg_signaling"/>
</dbReference>
<sequence>MHRIVRSKSKAVPLRASGETSPVLAAGKKIAKHCADIASLKKIVRNAEATQRLLRMIDDMPVAVMTVDLETFKINYANETSKTLIRSIEHLLPLKAEDLIGTSIDVFHRHPEAQRQLLSSGNNLPHFARIKLGSEVLDLQVTAITSDDGLYLGPMLTWAIVTKEVEAERRIIQLAHYDTLTGLANRASFNERLEASLSIPGNNLSLLFLDLDGFKLVNDTLGHPAGDSLLRMVAERLRGVCVEANTTIGRLGGDEFAILSPFNDVTAIKRHASCIIDALSMPYRLDNGQQVQVGVSIGIAMAPLHGLNAETLCAHADIALYAAKAAGKGMFWMFSPDLEAGMQHAIRLEAGLKHSLQSGEGLFIFYQPIVDAATQTVSTREALLRWHHPEAGWVSPCEFIPIAERSGLIFQLGAHVLETACRDAAGWEDGARVAVNISPVQLGKGTLLQTVLNALTTSGLAPDRLEIEVTETAIMEGRGSVGDLRQLKAIGVQVALDDFGTGYSTFSALRAFAFDKIKIDGSFVRAAVEHADAAAIVRAICDLGKRLNVVTVAEGVETRAHFDRVLEEGCMEIQGYLFGRPAPAERDLSAIERLNKSPVSSAG</sequence>
<dbReference type="SUPFAM" id="SSF141868">
    <property type="entry name" value="EAL domain-like"/>
    <property type="match status" value="1"/>
</dbReference>
<evidence type="ECO:0000313" key="4">
    <source>
        <dbReference type="Proteomes" id="UP001169006"/>
    </source>
</evidence>
<dbReference type="SUPFAM" id="SSF55073">
    <property type="entry name" value="Nucleotide cyclase"/>
    <property type="match status" value="1"/>
</dbReference>
<dbReference type="Gene3D" id="3.20.20.450">
    <property type="entry name" value="EAL domain"/>
    <property type="match status" value="1"/>
</dbReference>